<gene>
    <name evidence="1" type="ORF">AQJ64_43390</name>
</gene>
<evidence type="ECO:0008006" key="3">
    <source>
        <dbReference type="Google" id="ProtNLM"/>
    </source>
</evidence>
<dbReference type="AlphaFoldDB" id="A0A101SJ35"/>
<dbReference type="EMBL" id="LMWW01000088">
    <property type="protein sequence ID" value="KUN75207.1"/>
    <property type="molecule type" value="Genomic_DNA"/>
</dbReference>
<name>A0A101SJ35_9ACTN</name>
<reference evidence="1 2" key="1">
    <citation type="submission" date="2015-10" db="EMBL/GenBank/DDBJ databases">
        <title>Draft genome sequence of Streptomyces griseoruber DSM 40281, type strain for the species Streptomyces griseoruber.</title>
        <authorList>
            <person name="Ruckert C."/>
            <person name="Winkler A."/>
            <person name="Kalinowski J."/>
            <person name="Kampfer P."/>
            <person name="Glaeser S."/>
        </authorList>
    </citation>
    <scope>NUCLEOTIDE SEQUENCE [LARGE SCALE GENOMIC DNA]</scope>
    <source>
        <strain evidence="1 2">DSM 40281</strain>
    </source>
</reference>
<sequence>MLGPDTRREKQEEKTMALQDQPAYLIKMRAKPGLGDKLFTLATEGMEKSGSSDRFIIAREDADPDVLWNMEVFRSHEAKDAYENSPLADELRDEIIGLLAEPPMRIEVHPYSALPADPA</sequence>
<dbReference type="SUPFAM" id="SSF54909">
    <property type="entry name" value="Dimeric alpha+beta barrel"/>
    <property type="match status" value="1"/>
</dbReference>
<accession>A0A101SJ35</accession>
<protein>
    <recommendedName>
        <fullName evidence="3">ABM domain-containing protein</fullName>
    </recommendedName>
</protein>
<comment type="caution">
    <text evidence="1">The sequence shown here is derived from an EMBL/GenBank/DDBJ whole genome shotgun (WGS) entry which is preliminary data.</text>
</comment>
<dbReference type="Gene3D" id="3.30.70.100">
    <property type="match status" value="1"/>
</dbReference>
<evidence type="ECO:0000313" key="2">
    <source>
        <dbReference type="Proteomes" id="UP000052982"/>
    </source>
</evidence>
<keyword evidence="2" id="KW-1185">Reference proteome</keyword>
<organism evidence="1 2">
    <name type="scientific">Streptomyces griseoruber</name>
    <dbReference type="NCBI Taxonomy" id="1943"/>
    <lineage>
        <taxon>Bacteria</taxon>
        <taxon>Bacillati</taxon>
        <taxon>Actinomycetota</taxon>
        <taxon>Actinomycetes</taxon>
        <taxon>Kitasatosporales</taxon>
        <taxon>Streptomycetaceae</taxon>
        <taxon>Streptomyces</taxon>
    </lineage>
</organism>
<proteinExistence type="predicted"/>
<dbReference type="InterPro" id="IPR011008">
    <property type="entry name" value="Dimeric_a/b-barrel"/>
</dbReference>
<evidence type="ECO:0000313" key="1">
    <source>
        <dbReference type="EMBL" id="KUN75207.1"/>
    </source>
</evidence>
<dbReference type="Proteomes" id="UP000052982">
    <property type="component" value="Unassembled WGS sequence"/>
</dbReference>